<dbReference type="Proteomes" id="UP000095283">
    <property type="component" value="Unplaced"/>
</dbReference>
<reference evidence="2" key="1">
    <citation type="submission" date="2016-11" db="UniProtKB">
        <authorList>
            <consortium name="WormBaseParasite"/>
        </authorList>
    </citation>
    <scope>IDENTIFICATION</scope>
</reference>
<evidence type="ECO:0000313" key="2">
    <source>
        <dbReference type="WBParaSite" id="Hba_08841"/>
    </source>
</evidence>
<organism evidence="1 2">
    <name type="scientific">Heterorhabditis bacteriophora</name>
    <name type="common">Entomopathogenic nematode worm</name>
    <dbReference type="NCBI Taxonomy" id="37862"/>
    <lineage>
        <taxon>Eukaryota</taxon>
        <taxon>Metazoa</taxon>
        <taxon>Ecdysozoa</taxon>
        <taxon>Nematoda</taxon>
        <taxon>Chromadorea</taxon>
        <taxon>Rhabditida</taxon>
        <taxon>Rhabditina</taxon>
        <taxon>Rhabditomorpha</taxon>
        <taxon>Strongyloidea</taxon>
        <taxon>Heterorhabditidae</taxon>
        <taxon>Heterorhabditis</taxon>
    </lineage>
</organism>
<protein>
    <submittedName>
        <fullName evidence="2">Uncharacterized protein</fullName>
    </submittedName>
</protein>
<accession>A0A1I7WUL4</accession>
<sequence>MNLRLVRIIIRTYLNISQIL</sequence>
<dbReference type="AlphaFoldDB" id="A0A1I7WUL4"/>
<name>A0A1I7WUL4_HETBA</name>
<evidence type="ECO:0000313" key="1">
    <source>
        <dbReference type="Proteomes" id="UP000095283"/>
    </source>
</evidence>
<proteinExistence type="predicted"/>
<dbReference type="WBParaSite" id="Hba_08841">
    <property type="protein sequence ID" value="Hba_08841"/>
    <property type="gene ID" value="Hba_08841"/>
</dbReference>
<keyword evidence="1" id="KW-1185">Reference proteome</keyword>